<gene>
    <name evidence="7" type="ORF">A3A21_02430</name>
</gene>
<dbReference type="GO" id="GO:0005524">
    <property type="term" value="F:ATP binding"/>
    <property type="evidence" value="ECO:0007669"/>
    <property type="project" value="InterPro"/>
</dbReference>
<dbReference type="InterPro" id="IPR016102">
    <property type="entry name" value="Succinyl-CoA_synth-like"/>
</dbReference>
<dbReference type="PANTHER" id="PTHR11815:SF10">
    <property type="entry name" value="SUCCINATE--COA LIGASE [GDP-FORMING] SUBUNIT BETA, MITOCHONDRIAL"/>
    <property type="match status" value="1"/>
</dbReference>
<keyword evidence="3" id="KW-0012">Acyltransferase</keyword>
<evidence type="ECO:0000313" key="7">
    <source>
        <dbReference type="EMBL" id="OGG39746.1"/>
    </source>
</evidence>
<dbReference type="EMBL" id="MFKK01000036">
    <property type="protein sequence ID" value="OGG39746.1"/>
    <property type="molecule type" value="Genomic_DNA"/>
</dbReference>
<dbReference type="Pfam" id="PF08442">
    <property type="entry name" value="ATP-grasp_2"/>
    <property type="match status" value="1"/>
</dbReference>
<evidence type="ECO:0000259" key="5">
    <source>
        <dbReference type="Pfam" id="PF08442"/>
    </source>
</evidence>
<name>A0A1F6BS42_9BACT</name>
<dbReference type="GO" id="GO:0006099">
    <property type="term" value="P:tricarboxylic acid cycle"/>
    <property type="evidence" value="ECO:0007669"/>
    <property type="project" value="InterPro"/>
</dbReference>
<dbReference type="PIRSF" id="PIRSF001554">
    <property type="entry name" value="SucCS_beta"/>
    <property type="match status" value="1"/>
</dbReference>
<comment type="catalytic activity">
    <reaction evidence="4">
        <text>oxaloacetate + acetyl-CoA + ADP + phosphate = citrate + ATP + CoA</text>
        <dbReference type="Rhea" id="RHEA:21160"/>
        <dbReference type="ChEBI" id="CHEBI:16452"/>
        <dbReference type="ChEBI" id="CHEBI:16947"/>
        <dbReference type="ChEBI" id="CHEBI:30616"/>
        <dbReference type="ChEBI" id="CHEBI:43474"/>
        <dbReference type="ChEBI" id="CHEBI:57287"/>
        <dbReference type="ChEBI" id="CHEBI:57288"/>
        <dbReference type="ChEBI" id="CHEBI:456216"/>
        <dbReference type="EC" id="2.3.3.8"/>
    </reaction>
</comment>
<dbReference type="SUPFAM" id="SSF56059">
    <property type="entry name" value="Glutathione synthetase ATP-binding domain-like"/>
    <property type="match status" value="1"/>
</dbReference>
<evidence type="ECO:0000256" key="4">
    <source>
        <dbReference type="ARBA" id="ARBA00047593"/>
    </source>
</evidence>
<keyword evidence="3" id="KW-0808">Transferase</keyword>
<comment type="caution">
    <text evidence="7">The sequence shown here is derived from an EMBL/GenBank/DDBJ whole genome shotgun (WGS) entry which is preliminary data.</text>
</comment>
<accession>A0A1F6BS42</accession>
<keyword evidence="2" id="KW-0547">Nucleotide-binding</keyword>
<dbReference type="AlphaFoldDB" id="A0A1F6BS42"/>
<dbReference type="InterPro" id="IPR032263">
    <property type="entry name" value="Citrate-bd"/>
</dbReference>
<dbReference type="InterPro" id="IPR013650">
    <property type="entry name" value="ATP-grasp_succ-CoA_synth-type"/>
</dbReference>
<proteinExistence type="predicted"/>
<dbReference type="PANTHER" id="PTHR11815">
    <property type="entry name" value="SUCCINYL-COA SYNTHETASE BETA CHAIN"/>
    <property type="match status" value="1"/>
</dbReference>
<dbReference type="GO" id="GO:0003878">
    <property type="term" value="F:ATP citrate synthase activity"/>
    <property type="evidence" value="ECO:0007669"/>
    <property type="project" value="UniProtKB-EC"/>
</dbReference>
<dbReference type="SUPFAM" id="SSF52210">
    <property type="entry name" value="Succinyl-CoA synthetase domains"/>
    <property type="match status" value="1"/>
</dbReference>
<dbReference type="GO" id="GO:0004775">
    <property type="term" value="F:succinate-CoA ligase (ADP-forming) activity"/>
    <property type="evidence" value="ECO:0007669"/>
    <property type="project" value="TreeGrafter"/>
</dbReference>
<evidence type="ECO:0000256" key="2">
    <source>
        <dbReference type="ARBA" id="ARBA00022741"/>
    </source>
</evidence>
<protein>
    <submittedName>
        <fullName evidence="7">Uncharacterized protein</fullName>
    </submittedName>
</protein>
<sequence>MVVALPFSLYVFIFMNLYEFEGKNIFAKYGIRIPRSVLIRRGDDVTRAYTALGIWKVVLKAQILSGKRGKNQGILFCSSPEETEKACKDIFSQDLLGQHVTAILLEEQIEIAEEHYLSITYDTREKLPALMYSEAGGVDVEDVSREKIQRFFLNPRDERCPHDIPFAQALWSCFRQEDARIVEINPLVKTADGEWIALDAKIALDDDGFFRHEEWKEFEPRTVMGRLPTEREVFVRKIDEGEAYYRGTAGKYIEMEGDVAVLFSGGGASIANMDALLQAGLKPANYTEYSGNPPREKVRQLAKIVLSKPGLRGLWIVGGVANFTDIAETFHGIVDVLQEIKPKYPIIVRRAGPNEKEGMRLMRECAEQNGLNMKLFGKEVSMGETARVLAELVRNS</sequence>
<dbReference type="InterPro" id="IPR005809">
    <property type="entry name" value="Succ_CoA_ligase-like_bsu"/>
</dbReference>
<dbReference type="Proteomes" id="UP000176996">
    <property type="component" value="Unassembled WGS sequence"/>
</dbReference>
<evidence type="ECO:0000259" key="6">
    <source>
        <dbReference type="Pfam" id="PF16114"/>
    </source>
</evidence>
<dbReference type="Gene3D" id="3.30.1490.20">
    <property type="entry name" value="ATP-grasp fold, A domain"/>
    <property type="match status" value="1"/>
</dbReference>
<feature type="domain" description="ATP-citrate synthase citrate-binding" evidence="6">
    <location>
        <begin position="251"/>
        <end position="384"/>
    </location>
</feature>
<organism evidence="7 8">
    <name type="scientific">Candidatus Jorgensenbacteria bacterium RIFCSPLOWO2_01_FULL_45_25b</name>
    <dbReference type="NCBI Taxonomy" id="1798471"/>
    <lineage>
        <taxon>Bacteria</taxon>
        <taxon>Candidatus Joergenseniibacteriota</taxon>
    </lineage>
</organism>
<evidence type="ECO:0000256" key="1">
    <source>
        <dbReference type="ARBA" id="ARBA00022598"/>
    </source>
</evidence>
<dbReference type="Pfam" id="PF16114">
    <property type="entry name" value="Citrate_bind"/>
    <property type="match status" value="1"/>
</dbReference>
<dbReference type="Gene3D" id="3.30.470.20">
    <property type="entry name" value="ATP-grasp fold, B domain"/>
    <property type="match status" value="1"/>
</dbReference>
<evidence type="ECO:0000313" key="8">
    <source>
        <dbReference type="Proteomes" id="UP000176996"/>
    </source>
</evidence>
<evidence type="ECO:0000256" key="3">
    <source>
        <dbReference type="ARBA" id="ARBA00023315"/>
    </source>
</evidence>
<keyword evidence="1" id="KW-0436">Ligase</keyword>
<dbReference type="Gene3D" id="3.40.50.261">
    <property type="entry name" value="Succinyl-CoA synthetase domains"/>
    <property type="match status" value="1"/>
</dbReference>
<dbReference type="GO" id="GO:0006104">
    <property type="term" value="P:succinyl-CoA metabolic process"/>
    <property type="evidence" value="ECO:0007669"/>
    <property type="project" value="TreeGrafter"/>
</dbReference>
<dbReference type="InterPro" id="IPR013815">
    <property type="entry name" value="ATP_grasp_subdomain_1"/>
</dbReference>
<reference evidence="7 8" key="1">
    <citation type="journal article" date="2016" name="Nat. Commun.">
        <title>Thousands of microbial genomes shed light on interconnected biogeochemical processes in an aquifer system.</title>
        <authorList>
            <person name="Anantharaman K."/>
            <person name="Brown C.T."/>
            <person name="Hug L.A."/>
            <person name="Sharon I."/>
            <person name="Castelle C.J."/>
            <person name="Probst A.J."/>
            <person name="Thomas B.C."/>
            <person name="Singh A."/>
            <person name="Wilkins M.J."/>
            <person name="Karaoz U."/>
            <person name="Brodie E.L."/>
            <person name="Williams K.H."/>
            <person name="Hubbard S.S."/>
            <person name="Banfield J.F."/>
        </authorList>
    </citation>
    <scope>NUCLEOTIDE SEQUENCE [LARGE SCALE GENOMIC DNA]</scope>
</reference>
<feature type="domain" description="ATP-grasp fold succinyl-CoA synthetase-type" evidence="5">
    <location>
        <begin position="16"/>
        <end position="157"/>
    </location>
</feature>
<dbReference type="STRING" id="1798471.A3A21_02430"/>
<dbReference type="GO" id="GO:0042709">
    <property type="term" value="C:succinate-CoA ligase complex"/>
    <property type="evidence" value="ECO:0007669"/>
    <property type="project" value="TreeGrafter"/>
</dbReference>